<gene>
    <name evidence="2" type="ORF">RIB2604_01801580</name>
</gene>
<dbReference type="AlphaFoldDB" id="A0A146FG98"/>
<evidence type="ECO:0000313" key="2">
    <source>
        <dbReference type="EMBL" id="GAT24331.1"/>
    </source>
</evidence>
<sequence length="117" mass="12942">MLLHPLCKLMESLHLLEMKETGKCASMNPKLLAHRQDLGGFFVKSSGQIDRNHLAYWICVGYEAKCEATSPGTPWSVQIKKIVVLCPAEPLTTEEGQIQAPRGKNPTRARSLRVANG</sequence>
<comment type="caution">
    <text evidence="2">The sequence shown here is derived from an EMBL/GenBank/DDBJ whole genome shotgun (WGS) entry which is preliminary data.</text>
</comment>
<protein>
    <submittedName>
        <fullName evidence="2">Progesterone binding protein</fullName>
    </submittedName>
</protein>
<organism evidence="2 3">
    <name type="scientific">Aspergillus kawachii</name>
    <name type="common">White koji mold</name>
    <name type="synonym">Aspergillus awamori var. kawachi</name>
    <dbReference type="NCBI Taxonomy" id="1069201"/>
    <lineage>
        <taxon>Eukaryota</taxon>
        <taxon>Fungi</taxon>
        <taxon>Dikarya</taxon>
        <taxon>Ascomycota</taxon>
        <taxon>Pezizomycotina</taxon>
        <taxon>Eurotiomycetes</taxon>
        <taxon>Eurotiomycetidae</taxon>
        <taxon>Eurotiales</taxon>
        <taxon>Aspergillaceae</taxon>
        <taxon>Aspergillus</taxon>
        <taxon>Aspergillus subgen. Circumdati</taxon>
    </lineage>
</organism>
<reference evidence="2 3" key="1">
    <citation type="journal article" date="2016" name="DNA Res.">
        <title>Genome sequence of Aspergillus luchuensis NBRC 4314.</title>
        <authorList>
            <person name="Yamada O."/>
            <person name="Machida M."/>
            <person name="Hosoyama A."/>
            <person name="Goto M."/>
            <person name="Takahashi T."/>
            <person name="Futagami T."/>
            <person name="Yamagata Y."/>
            <person name="Takeuchi M."/>
            <person name="Kobayashi T."/>
            <person name="Koike H."/>
            <person name="Abe K."/>
            <person name="Asai K."/>
            <person name="Arita M."/>
            <person name="Fujita N."/>
            <person name="Fukuda K."/>
            <person name="Higa K."/>
            <person name="Horikawa H."/>
            <person name="Ishikawa T."/>
            <person name="Jinno K."/>
            <person name="Kato Y."/>
            <person name="Kirimura K."/>
            <person name="Mizutani O."/>
            <person name="Nakasone K."/>
            <person name="Sano M."/>
            <person name="Shiraishi Y."/>
            <person name="Tsukahara M."/>
            <person name="Gomi K."/>
        </authorList>
    </citation>
    <scope>NUCLEOTIDE SEQUENCE [LARGE SCALE GENOMIC DNA]</scope>
    <source>
        <strain evidence="2 3">RIB 2604</strain>
    </source>
</reference>
<proteinExistence type="predicted"/>
<dbReference type="Proteomes" id="UP000075230">
    <property type="component" value="Unassembled WGS sequence"/>
</dbReference>
<dbReference type="EMBL" id="BCWF01000018">
    <property type="protein sequence ID" value="GAT24331.1"/>
    <property type="molecule type" value="Genomic_DNA"/>
</dbReference>
<reference evidence="3" key="2">
    <citation type="submission" date="2016-02" db="EMBL/GenBank/DDBJ databases">
        <title>Genome sequencing of Aspergillus luchuensis NBRC 4314.</title>
        <authorList>
            <person name="Yamada O."/>
        </authorList>
    </citation>
    <scope>NUCLEOTIDE SEQUENCE [LARGE SCALE GENOMIC DNA]</scope>
    <source>
        <strain evidence="3">RIB 2604</strain>
    </source>
</reference>
<evidence type="ECO:0000256" key="1">
    <source>
        <dbReference type="SAM" id="MobiDB-lite"/>
    </source>
</evidence>
<evidence type="ECO:0000313" key="3">
    <source>
        <dbReference type="Proteomes" id="UP000075230"/>
    </source>
</evidence>
<name>A0A146FG98_ASPKA</name>
<accession>A0A146FG98</accession>
<feature type="region of interest" description="Disordered" evidence="1">
    <location>
        <begin position="94"/>
        <end position="117"/>
    </location>
</feature>